<evidence type="ECO:0000256" key="1">
    <source>
        <dbReference type="SAM" id="Coils"/>
    </source>
</evidence>
<feature type="coiled-coil region" evidence="1">
    <location>
        <begin position="122"/>
        <end position="149"/>
    </location>
</feature>
<dbReference type="PATRIC" id="fig|874156.12.peg.1036"/>
<dbReference type="EMBL" id="LBHU01000001">
    <property type="protein sequence ID" value="KLI64866.1"/>
    <property type="molecule type" value="Genomic_DNA"/>
</dbReference>
<keyword evidence="4" id="KW-1185">Reference proteome</keyword>
<dbReference type="AlphaFoldDB" id="A0A0H0XSB4"/>
<name>A0A0H0XSB4_9SPHN</name>
<sequence length="161" mass="18632">MPKRTKRTKLRPEQKATERGLTRHWRGLFLETLAETSNVSEAARVSGASPSRAYKLRRENTEFRKNWGAALLEGYEHLEMETLERLRFGTSPDDRKFDIPNALRLLTVHRESAAKEKARRGKRDKDAVLASLNAKLDRMRERKAATQLLLTHEGKVHDDRD</sequence>
<evidence type="ECO:0000256" key="2">
    <source>
        <dbReference type="SAM" id="MobiDB-lite"/>
    </source>
</evidence>
<evidence type="ECO:0000313" key="3">
    <source>
        <dbReference type="EMBL" id="KLI64866.1"/>
    </source>
</evidence>
<keyword evidence="1" id="KW-0175">Coiled coil</keyword>
<feature type="compositionally biased region" description="Basic and acidic residues" evidence="2">
    <location>
        <begin position="10"/>
        <end position="20"/>
    </location>
</feature>
<gene>
    <name evidence="3" type="ORF">AAV99_05000</name>
</gene>
<organism evidence="3 4">
    <name type="scientific">Aurantiacibacter marinus</name>
    <dbReference type="NCBI Taxonomy" id="874156"/>
    <lineage>
        <taxon>Bacteria</taxon>
        <taxon>Pseudomonadati</taxon>
        <taxon>Pseudomonadota</taxon>
        <taxon>Alphaproteobacteria</taxon>
        <taxon>Sphingomonadales</taxon>
        <taxon>Erythrobacteraceae</taxon>
        <taxon>Aurantiacibacter</taxon>
    </lineage>
</organism>
<dbReference type="STRING" id="874156.GCA_001021555_00276"/>
<evidence type="ECO:0008006" key="5">
    <source>
        <dbReference type="Google" id="ProtNLM"/>
    </source>
</evidence>
<evidence type="ECO:0000313" key="4">
    <source>
        <dbReference type="Proteomes" id="UP000053455"/>
    </source>
</evidence>
<dbReference type="OrthoDB" id="8480631at2"/>
<comment type="caution">
    <text evidence="3">The sequence shown here is derived from an EMBL/GenBank/DDBJ whole genome shotgun (WGS) entry which is preliminary data.</text>
</comment>
<proteinExistence type="predicted"/>
<feature type="region of interest" description="Disordered" evidence="2">
    <location>
        <begin position="1"/>
        <end position="20"/>
    </location>
</feature>
<accession>A0A0H0XSB4</accession>
<protein>
    <recommendedName>
        <fullName evidence="5">Terminase</fullName>
    </recommendedName>
</protein>
<dbReference type="Proteomes" id="UP000053455">
    <property type="component" value="Unassembled WGS sequence"/>
</dbReference>
<dbReference type="RefSeq" id="WP_047093174.1">
    <property type="nucleotide sequence ID" value="NZ_LBHU01000001.1"/>
</dbReference>
<reference evidence="3 4" key="1">
    <citation type="submission" date="2015-04" db="EMBL/GenBank/DDBJ databases">
        <title>The draft genome sequence of Erythrobacter marinus HWDM-33.</title>
        <authorList>
            <person name="Zhuang L."/>
            <person name="Liu Y."/>
            <person name="Shao Z."/>
        </authorList>
    </citation>
    <scope>NUCLEOTIDE SEQUENCE [LARGE SCALE GENOMIC DNA]</scope>
    <source>
        <strain evidence="3 4">HWDM-33</strain>
    </source>
</reference>